<dbReference type="InterPro" id="IPR036249">
    <property type="entry name" value="Thioredoxin-like_sf"/>
</dbReference>
<accession>A0A2P5K8S6</accession>
<keyword evidence="4" id="KW-1185">Reference proteome</keyword>
<reference evidence="3 4" key="1">
    <citation type="submission" date="2018-01" db="EMBL/GenBank/DDBJ databases">
        <title>Genomic Encyclopedia of Type Strains, Phase III (KMG-III): the genomes of soil and plant-associated and newly described type strains.</title>
        <authorList>
            <person name="Whitman W."/>
        </authorList>
    </citation>
    <scope>NUCLEOTIDE SEQUENCE [LARGE SCALE GENOMIC DNA]</scope>
    <source>
        <strain evidence="3 4">HKI456</strain>
    </source>
</reference>
<dbReference type="InterPro" id="IPR050983">
    <property type="entry name" value="GST_Omega/HSP26"/>
</dbReference>
<dbReference type="PANTHER" id="PTHR43968:SF6">
    <property type="entry name" value="GLUTATHIONE S-TRANSFERASE OMEGA"/>
    <property type="match status" value="1"/>
</dbReference>
<dbReference type="SFLD" id="SFLDS00019">
    <property type="entry name" value="Glutathione_Transferase_(cytos"/>
    <property type="match status" value="1"/>
</dbReference>
<dbReference type="InterPro" id="IPR010987">
    <property type="entry name" value="Glutathione-S-Trfase_C-like"/>
</dbReference>
<gene>
    <name evidence="3" type="ORF">B0O95_11075</name>
</gene>
<dbReference type="Pfam" id="PF13417">
    <property type="entry name" value="GST_N_3"/>
    <property type="match status" value="1"/>
</dbReference>
<dbReference type="AlphaFoldDB" id="A0A2P5K8S6"/>
<sequence>MLKLYGFSLSNYHNKVKFVLLEHGIAFEEVCVVPISYKDSVHDARSPLGKVPFIETEHGPLCESTPIVEYLVAMHPDKPILPAEPYAAAKQRELITFMELHLELVARELYPEAFFHTDISDGTKQRVQRKLQRQLPAFKQLTRFAPYIAGDTFTLADIAAFVHLPLVAQASQAIYGTDYVLEAGIDWKAHVGQVGTRPAAQKVQADRNAYIEAQRVRQ</sequence>
<dbReference type="SUPFAM" id="SSF47616">
    <property type="entry name" value="GST C-terminal domain-like"/>
    <property type="match status" value="1"/>
</dbReference>
<evidence type="ECO:0000313" key="3">
    <source>
        <dbReference type="EMBL" id="PPB83122.1"/>
    </source>
</evidence>
<name>A0A2P5K8S6_9BURK</name>
<dbReference type="RefSeq" id="WP_104077968.1">
    <property type="nucleotide sequence ID" value="NZ_CP062178.1"/>
</dbReference>
<dbReference type="Gene3D" id="1.20.1050.10">
    <property type="match status" value="1"/>
</dbReference>
<proteinExistence type="predicted"/>
<dbReference type="OrthoDB" id="5242791at2"/>
<comment type="caution">
    <text evidence="3">The sequence shown here is derived from an EMBL/GenBank/DDBJ whole genome shotgun (WGS) entry which is preliminary data.</text>
</comment>
<evidence type="ECO:0000259" key="1">
    <source>
        <dbReference type="PROSITE" id="PS50404"/>
    </source>
</evidence>
<dbReference type="EMBL" id="PRDW01000010">
    <property type="protein sequence ID" value="PPB83122.1"/>
    <property type="molecule type" value="Genomic_DNA"/>
</dbReference>
<dbReference type="PROSITE" id="PS50405">
    <property type="entry name" value="GST_CTER"/>
    <property type="match status" value="1"/>
</dbReference>
<dbReference type="GO" id="GO:0005737">
    <property type="term" value="C:cytoplasm"/>
    <property type="evidence" value="ECO:0007669"/>
    <property type="project" value="TreeGrafter"/>
</dbReference>
<dbReference type="InterPro" id="IPR004046">
    <property type="entry name" value="GST_C"/>
</dbReference>
<organism evidence="3 4">
    <name type="scientific">Mycetohabitans endofungorum</name>
    <dbReference type="NCBI Taxonomy" id="417203"/>
    <lineage>
        <taxon>Bacteria</taxon>
        <taxon>Pseudomonadati</taxon>
        <taxon>Pseudomonadota</taxon>
        <taxon>Betaproteobacteria</taxon>
        <taxon>Burkholderiales</taxon>
        <taxon>Burkholderiaceae</taxon>
        <taxon>Mycetohabitans</taxon>
    </lineage>
</organism>
<dbReference type="GO" id="GO:0016740">
    <property type="term" value="F:transferase activity"/>
    <property type="evidence" value="ECO:0007669"/>
    <property type="project" value="UniProtKB-KW"/>
</dbReference>
<feature type="domain" description="GST C-terminal" evidence="2">
    <location>
        <begin position="84"/>
        <end position="218"/>
    </location>
</feature>
<dbReference type="CDD" id="cd00570">
    <property type="entry name" value="GST_N_family"/>
    <property type="match status" value="1"/>
</dbReference>
<dbReference type="Gene3D" id="3.40.30.10">
    <property type="entry name" value="Glutaredoxin"/>
    <property type="match status" value="1"/>
</dbReference>
<dbReference type="SUPFAM" id="SSF52833">
    <property type="entry name" value="Thioredoxin-like"/>
    <property type="match status" value="1"/>
</dbReference>
<dbReference type="PROSITE" id="PS50404">
    <property type="entry name" value="GST_NTER"/>
    <property type="match status" value="1"/>
</dbReference>
<dbReference type="Proteomes" id="UP000243096">
    <property type="component" value="Unassembled WGS sequence"/>
</dbReference>
<dbReference type="PANTHER" id="PTHR43968">
    <property type="match status" value="1"/>
</dbReference>
<dbReference type="InterPro" id="IPR040079">
    <property type="entry name" value="Glutathione_S-Trfase"/>
</dbReference>
<evidence type="ECO:0000259" key="2">
    <source>
        <dbReference type="PROSITE" id="PS50405"/>
    </source>
</evidence>
<keyword evidence="3" id="KW-0808">Transferase</keyword>
<dbReference type="SFLD" id="SFLDG00358">
    <property type="entry name" value="Main_(cytGST)"/>
    <property type="match status" value="1"/>
</dbReference>
<protein>
    <submittedName>
        <fullName evidence="3">Glutathione S-transferase</fullName>
    </submittedName>
</protein>
<dbReference type="Pfam" id="PF00043">
    <property type="entry name" value="GST_C"/>
    <property type="match status" value="1"/>
</dbReference>
<dbReference type="InterPro" id="IPR004045">
    <property type="entry name" value="Glutathione_S-Trfase_N"/>
</dbReference>
<evidence type="ECO:0000313" key="4">
    <source>
        <dbReference type="Proteomes" id="UP000243096"/>
    </source>
</evidence>
<dbReference type="InterPro" id="IPR036282">
    <property type="entry name" value="Glutathione-S-Trfase_C_sf"/>
</dbReference>
<feature type="domain" description="GST N-terminal" evidence="1">
    <location>
        <begin position="1"/>
        <end position="79"/>
    </location>
</feature>